<keyword evidence="2" id="KW-0238">DNA-binding</keyword>
<dbReference type="PANTHER" id="PTHR38445:SF10">
    <property type="entry name" value="GNTR-FAMILY TRANSCRIPTIONAL REGULATOR"/>
    <property type="match status" value="1"/>
</dbReference>
<dbReference type="KEGG" id="smag:AN936_09880"/>
<dbReference type="GO" id="GO:0003700">
    <property type="term" value="F:DNA-binding transcription factor activity"/>
    <property type="evidence" value="ECO:0007669"/>
    <property type="project" value="InterPro"/>
</dbReference>
<dbReference type="CDD" id="cd07377">
    <property type="entry name" value="WHTH_GntR"/>
    <property type="match status" value="1"/>
</dbReference>
<evidence type="ECO:0000313" key="5">
    <source>
        <dbReference type="EMBL" id="ALH80668.1"/>
    </source>
</evidence>
<dbReference type="PROSITE" id="PS50949">
    <property type="entry name" value="HTH_GNTR"/>
    <property type="match status" value="1"/>
</dbReference>
<evidence type="ECO:0000313" key="6">
    <source>
        <dbReference type="EMBL" id="AMU89310.1"/>
    </source>
</evidence>
<proteinExistence type="predicted"/>
<dbReference type="EMBL" id="CP012700">
    <property type="protein sequence ID" value="ALH80668.1"/>
    <property type="molecule type" value="Genomic_DNA"/>
</dbReference>
<evidence type="ECO:0000259" key="4">
    <source>
        <dbReference type="PROSITE" id="PS50949"/>
    </source>
</evidence>
<keyword evidence="1" id="KW-0805">Transcription regulation</keyword>
<dbReference type="Proteomes" id="UP000076088">
    <property type="component" value="Chromosome"/>
</dbReference>
<dbReference type="KEGG" id="smaz:LH19_10130"/>
<dbReference type="InterPro" id="IPR036390">
    <property type="entry name" value="WH_DNA-bd_sf"/>
</dbReference>
<keyword evidence="3" id="KW-0804">Transcription</keyword>
<reference evidence="5 7" key="1">
    <citation type="journal article" date="2015" name="Genome Announc.">
        <title>Complete Genome Sequence of Polypropylene Glycol- and Polyethylene Glycol-Degrading Sphingopyxis macrogoltabida Strain EY-1.</title>
        <authorList>
            <person name="Ohtsubo Y."/>
            <person name="Nagata Y."/>
            <person name="Numata M."/>
            <person name="Tsuchikane K."/>
            <person name="Hosoyama A."/>
            <person name="Yamazoe A."/>
            <person name="Tsuda M."/>
            <person name="Fujita N."/>
            <person name="Kawai F."/>
        </authorList>
    </citation>
    <scope>NUCLEOTIDE SEQUENCE [LARGE SCALE GENOMIC DNA]</scope>
    <source>
        <strain evidence="5 7">EY-1</strain>
    </source>
</reference>
<dbReference type="InterPro" id="IPR000524">
    <property type="entry name" value="Tscrpt_reg_HTH_GntR"/>
</dbReference>
<protein>
    <submittedName>
        <fullName evidence="6">GntR family transcriptional regulator</fullName>
    </submittedName>
</protein>
<dbReference type="Pfam" id="PF00392">
    <property type="entry name" value="GntR"/>
    <property type="match status" value="1"/>
</dbReference>
<name>A0A0P0D206_SPHMC</name>
<evidence type="ECO:0000313" key="8">
    <source>
        <dbReference type="Proteomes" id="UP000076088"/>
    </source>
</evidence>
<reference evidence="6" key="3">
    <citation type="submission" date="2015-11" db="EMBL/GenBank/DDBJ databases">
        <authorList>
            <person name="Yoshiyuki O."/>
        </authorList>
    </citation>
    <scope>NUCLEOTIDE SEQUENCE</scope>
    <source>
        <strain evidence="6">203N</strain>
    </source>
</reference>
<reference evidence="6 8" key="4">
    <citation type="journal article" date="2016" name="Genome Announc.">
        <title>Complete Genome Sequence of Sphingopyxis macrogoltabida Strain 203N (NBRC 111659), a Polyethylene Glycol Degrader.</title>
        <authorList>
            <person name="Ohtsubo Y."/>
            <person name="Nonoyama S."/>
            <person name="Nagata Y."/>
            <person name="Numata M."/>
            <person name="Tsuchikane K."/>
            <person name="Hosoyama A."/>
            <person name="Yamazoe A."/>
            <person name="Tsuda M."/>
            <person name="Fujita N."/>
            <person name="Kawai F."/>
        </authorList>
    </citation>
    <scope>NUCLEOTIDE SEQUENCE [LARGE SCALE GENOMIC DNA]</scope>
    <source>
        <strain evidence="6 8">203N</strain>
    </source>
</reference>
<dbReference type="AlphaFoldDB" id="A0A0P0D206"/>
<gene>
    <name evidence="5" type="ORF">AN936_09880</name>
    <name evidence="6" type="ORF">ATM17_09705</name>
</gene>
<dbReference type="EMBL" id="CP013344">
    <property type="protein sequence ID" value="AMU89310.1"/>
    <property type="molecule type" value="Genomic_DNA"/>
</dbReference>
<dbReference type="STRING" id="33050.AN936_09880"/>
<organism evidence="6 8">
    <name type="scientific">Sphingopyxis macrogoltabida</name>
    <name type="common">Sphingomonas macrogoltabidus</name>
    <dbReference type="NCBI Taxonomy" id="33050"/>
    <lineage>
        <taxon>Bacteria</taxon>
        <taxon>Pseudomonadati</taxon>
        <taxon>Pseudomonadota</taxon>
        <taxon>Alphaproteobacteria</taxon>
        <taxon>Sphingomonadales</taxon>
        <taxon>Sphingomonadaceae</taxon>
        <taxon>Sphingopyxis</taxon>
    </lineage>
</organism>
<feature type="domain" description="HTH gntR-type" evidence="4">
    <location>
        <begin position="6"/>
        <end position="74"/>
    </location>
</feature>
<dbReference type="Gene3D" id="1.10.10.10">
    <property type="entry name" value="Winged helix-like DNA-binding domain superfamily/Winged helix DNA-binding domain"/>
    <property type="match status" value="1"/>
</dbReference>
<evidence type="ECO:0000313" key="7">
    <source>
        <dbReference type="Proteomes" id="UP000058074"/>
    </source>
</evidence>
<accession>A0A0P0D206</accession>
<evidence type="ECO:0000256" key="2">
    <source>
        <dbReference type="ARBA" id="ARBA00023125"/>
    </source>
</evidence>
<sequence>MLDQSKPVYQRLRDVIANAILDGSFRDGDMLPSVRSLAAEQGANPLTVAKAYQTFQDEGLVTVKRGVGMFVAQGATERLRTLMREDFLANVWPPVAEQMRRIGLDARTLLDLTEA</sequence>
<dbReference type="RefSeq" id="WP_054587989.1">
    <property type="nucleotide sequence ID" value="NZ_CP009429.1"/>
</dbReference>
<keyword evidence="8" id="KW-1185">Reference proteome</keyword>
<reference evidence="8" key="2">
    <citation type="submission" date="2015-11" db="EMBL/GenBank/DDBJ databases">
        <title>Complete genome sequence of a polyethylene-glycol degrader Sphingopyxis macrogoltabida 203N (NBRC 111659).</title>
        <authorList>
            <person name="Yoshiyuki O."/>
            <person name="Shouta N."/>
            <person name="Nagata Y."/>
            <person name="Numata M."/>
            <person name="Tsuchikane K."/>
            <person name="Hosoyama A."/>
            <person name="Yamazoe A."/>
            <person name="Tsuda M."/>
            <person name="Fujita N."/>
            <person name="Kawai F."/>
        </authorList>
    </citation>
    <scope>NUCLEOTIDE SEQUENCE [LARGE SCALE GENOMIC DNA]</scope>
    <source>
        <strain evidence="8">203N</strain>
    </source>
</reference>
<dbReference type="Gene3D" id="6.10.250.1220">
    <property type="match status" value="1"/>
</dbReference>
<dbReference type="GO" id="GO:0003677">
    <property type="term" value="F:DNA binding"/>
    <property type="evidence" value="ECO:0007669"/>
    <property type="project" value="UniProtKB-KW"/>
</dbReference>
<dbReference type="InterPro" id="IPR036388">
    <property type="entry name" value="WH-like_DNA-bd_sf"/>
</dbReference>
<dbReference type="SMART" id="SM00345">
    <property type="entry name" value="HTH_GNTR"/>
    <property type="match status" value="1"/>
</dbReference>
<dbReference type="PANTHER" id="PTHR38445">
    <property type="entry name" value="HTH-TYPE TRANSCRIPTIONAL REPRESSOR YTRA"/>
    <property type="match status" value="1"/>
</dbReference>
<evidence type="ECO:0000256" key="3">
    <source>
        <dbReference type="ARBA" id="ARBA00023163"/>
    </source>
</evidence>
<evidence type="ECO:0000256" key="1">
    <source>
        <dbReference type="ARBA" id="ARBA00023015"/>
    </source>
</evidence>
<dbReference type="SUPFAM" id="SSF46785">
    <property type="entry name" value="Winged helix' DNA-binding domain"/>
    <property type="match status" value="1"/>
</dbReference>
<dbReference type="OrthoDB" id="162505at2"/>
<dbReference type="Proteomes" id="UP000058074">
    <property type="component" value="Chromosome"/>
</dbReference>
<dbReference type="PATRIC" id="fig|33050.5.peg.2041"/>